<dbReference type="Pfam" id="PF12031">
    <property type="entry name" value="BAF250_C"/>
    <property type="match status" value="1"/>
</dbReference>
<dbReference type="InterPro" id="IPR033388">
    <property type="entry name" value="BAF250_C"/>
</dbReference>
<dbReference type="PANTHER" id="PTHR12656">
    <property type="entry name" value="BRG-1 ASSOCIATED FACTOR 250 BAF250"/>
    <property type="match status" value="1"/>
</dbReference>
<keyword evidence="4" id="KW-0539">Nucleus</keyword>
<dbReference type="SMART" id="SM01014">
    <property type="entry name" value="ARID"/>
    <property type="match status" value="1"/>
</dbReference>
<keyword evidence="3" id="KW-0156">Chromatin regulator</keyword>
<feature type="compositionally biased region" description="Polar residues" evidence="5">
    <location>
        <begin position="334"/>
        <end position="343"/>
    </location>
</feature>
<organism evidence="7 8">
    <name type="scientific">Cordylochernes scorpioides</name>
    <dbReference type="NCBI Taxonomy" id="51811"/>
    <lineage>
        <taxon>Eukaryota</taxon>
        <taxon>Metazoa</taxon>
        <taxon>Ecdysozoa</taxon>
        <taxon>Arthropoda</taxon>
        <taxon>Chelicerata</taxon>
        <taxon>Arachnida</taxon>
        <taxon>Pseudoscorpiones</taxon>
        <taxon>Cheliferoidea</taxon>
        <taxon>Chernetidae</taxon>
        <taxon>Cordylochernes</taxon>
    </lineage>
</organism>
<sequence>MGMQNYGMASQNSYPGYRQNFSSGSYGGMTGYGGGYGMMPPPSQYGKTAAGQPQPPQQAPQPNSAARQSPMYLRQHLQQKMYSGGDSPYPGSDSNPEFPATPPPPPAALDEGSQASTSSSLPEEHEGSKGKHPPTPNTLPSPGAASMSSFHDEFDSVSSPSWPRTPASPALNSQPYPDHLSIKRPDGLLKLYDMSDDPDRRVFLDKLIMFNEERGNPISQCPTISKQPLDLYKLYLIVKERGGFIEVTKSKHWKDVAGALGIGASSSAAYTLRKQYIKHLLPYECKYEAPTPGDYPPRYPAAGEFPRAGQYPPGYEAAGYRGPAPDQQPPYQPSVVSGPTPSSAARKEFPAHTVEAVTPVLTKRRRLTARDVSPLEAWRLLMALKSGLLAESTWALDVLAVLLHDDTTVLYFGLGHLPGLLEALMEHFRRCLLHMFRLTEDLDIGYNYGQDPPPRRRRKWYRAPSTTNRHSPPPTSPLVIDPGDKSPLLMDCDNFTTISRCGKPVRTRQDQSLFIFDPDKKWDSYESFTSGTDHWQMGGGDITIHIQTHFEPMDSSLKFVRVMEESTDEEEEELFCKPLKESSATVSILPVINCIKSLVVEGEESSDVNCDDATTKEEPVTYPRLRPPSIKRKQMEDVEEECYNRDEPSLYLISDAQNSLASRCICISNILRNLSFVPGNDAEMSKHPGFLLVLGRLLVLHHKHSLRRASQRHYGSSGEDGADADADSCSSLSGDEEWWWDTLHGLRENCLVTLANVACQLDLAPFPEEISLPLLDGLLHWATCPSSYAQDPLPQCALSPQRLALETLCKLSILDNNMDLLLATPPWPRTERLFAFLARSLGRHEDQVLREFSVVLLSNLARADSSAARAIALQPCAIPHLLLFVEQAEQSAYQVANAQGVNALRENPELMGTTLDMVRRAAGTLRCLARVPDNRPLFLQYQPRLLTLVMSQILDQGVAAIVADVLYECSFTPS</sequence>
<dbReference type="SUPFAM" id="SSF46774">
    <property type="entry name" value="ARID-like"/>
    <property type="match status" value="1"/>
</dbReference>
<evidence type="ECO:0000256" key="5">
    <source>
        <dbReference type="SAM" id="MobiDB-lite"/>
    </source>
</evidence>
<feature type="compositionally biased region" description="Low complexity" evidence="5">
    <location>
        <begin position="82"/>
        <end position="94"/>
    </location>
</feature>
<evidence type="ECO:0000256" key="2">
    <source>
        <dbReference type="ARBA" id="ARBA00022553"/>
    </source>
</evidence>
<reference evidence="7 8" key="1">
    <citation type="submission" date="2022-01" db="EMBL/GenBank/DDBJ databases">
        <title>A chromosomal length assembly of Cordylochernes scorpioides.</title>
        <authorList>
            <person name="Zeh D."/>
            <person name="Zeh J."/>
        </authorList>
    </citation>
    <scope>NUCLEOTIDE SEQUENCE [LARGE SCALE GENOMIC DNA]</scope>
    <source>
        <strain evidence="7">IN4F17</strain>
        <tissue evidence="7">Whole Body</tissue>
    </source>
</reference>
<dbReference type="InterPro" id="IPR001606">
    <property type="entry name" value="ARID_dom"/>
</dbReference>
<accession>A0ABY6LNE4</accession>
<dbReference type="InterPro" id="IPR021906">
    <property type="entry name" value="BAF250/Osa"/>
</dbReference>
<evidence type="ECO:0000259" key="6">
    <source>
        <dbReference type="PROSITE" id="PS51011"/>
    </source>
</evidence>
<feature type="region of interest" description="Disordered" evidence="5">
    <location>
        <begin position="29"/>
        <end position="179"/>
    </location>
</feature>
<dbReference type="SMART" id="SM00501">
    <property type="entry name" value="BRIGHT"/>
    <property type="match status" value="1"/>
</dbReference>
<dbReference type="CDD" id="cd16865">
    <property type="entry name" value="ARID_ARID1A-like"/>
    <property type="match status" value="1"/>
</dbReference>
<feature type="compositionally biased region" description="Low complexity" evidence="5">
    <location>
        <begin position="60"/>
        <end position="70"/>
    </location>
</feature>
<dbReference type="PANTHER" id="PTHR12656:SF5">
    <property type="entry name" value="TRITHORAX GROUP PROTEIN OSA"/>
    <property type="match status" value="1"/>
</dbReference>
<keyword evidence="2" id="KW-0597">Phosphoprotein</keyword>
<comment type="subcellular location">
    <subcellularLocation>
        <location evidence="1">Nucleus</location>
    </subcellularLocation>
</comment>
<dbReference type="EMBL" id="CP092882">
    <property type="protein sequence ID" value="UYV81856.1"/>
    <property type="molecule type" value="Genomic_DNA"/>
</dbReference>
<name>A0ABY6LNE4_9ARAC</name>
<keyword evidence="8" id="KW-1185">Reference proteome</keyword>
<evidence type="ECO:0000256" key="3">
    <source>
        <dbReference type="ARBA" id="ARBA00022853"/>
    </source>
</evidence>
<evidence type="ECO:0000313" key="8">
    <source>
        <dbReference type="Proteomes" id="UP001235939"/>
    </source>
</evidence>
<proteinExistence type="predicted"/>
<dbReference type="PROSITE" id="PS51011">
    <property type="entry name" value="ARID"/>
    <property type="match status" value="1"/>
</dbReference>
<dbReference type="Gene3D" id="1.25.10.10">
    <property type="entry name" value="Leucine-rich Repeat Variant"/>
    <property type="match status" value="1"/>
</dbReference>
<dbReference type="InterPro" id="IPR016024">
    <property type="entry name" value="ARM-type_fold"/>
</dbReference>
<dbReference type="Gene3D" id="1.10.150.60">
    <property type="entry name" value="ARID DNA-binding domain"/>
    <property type="match status" value="1"/>
</dbReference>
<feature type="domain" description="ARID" evidence="6">
    <location>
        <begin position="197"/>
        <end position="288"/>
    </location>
</feature>
<evidence type="ECO:0000256" key="4">
    <source>
        <dbReference type="ARBA" id="ARBA00023242"/>
    </source>
</evidence>
<dbReference type="Proteomes" id="UP001235939">
    <property type="component" value="Chromosome 20"/>
</dbReference>
<dbReference type="SUPFAM" id="SSF48371">
    <property type="entry name" value="ARM repeat"/>
    <property type="match status" value="1"/>
</dbReference>
<dbReference type="Pfam" id="PF01388">
    <property type="entry name" value="ARID"/>
    <property type="match status" value="1"/>
</dbReference>
<dbReference type="InterPro" id="IPR036431">
    <property type="entry name" value="ARID_dom_sf"/>
</dbReference>
<dbReference type="InterPro" id="IPR011989">
    <property type="entry name" value="ARM-like"/>
</dbReference>
<evidence type="ECO:0000313" key="7">
    <source>
        <dbReference type="EMBL" id="UYV81856.1"/>
    </source>
</evidence>
<protein>
    <submittedName>
        <fullName evidence="7">ARID1B</fullName>
    </submittedName>
</protein>
<feature type="region of interest" description="Disordered" evidence="5">
    <location>
        <begin position="322"/>
        <end position="348"/>
    </location>
</feature>
<evidence type="ECO:0000256" key="1">
    <source>
        <dbReference type="ARBA" id="ARBA00004123"/>
    </source>
</evidence>
<gene>
    <name evidence="7" type="ORF">LAZ67_20002703</name>
</gene>